<dbReference type="Gene3D" id="1.10.8.60">
    <property type="match status" value="1"/>
</dbReference>
<comment type="subcellular location">
    <subcellularLocation>
        <location evidence="1">Nucleus</location>
    </subcellularLocation>
</comment>
<dbReference type="SUPFAM" id="SSF52540">
    <property type="entry name" value="P-loop containing nucleoside triphosphate hydrolases"/>
    <property type="match status" value="1"/>
</dbReference>
<dbReference type="NCBIfam" id="NF001679">
    <property type="entry name" value="PRK00440.1"/>
    <property type="match status" value="1"/>
</dbReference>
<dbReference type="SUPFAM" id="SSF48019">
    <property type="entry name" value="post-AAA+ oligomerization domain-like"/>
    <property type="match status" value="1"/>
</dbReference>
<evidence type="ECO:0000313" key="9">
    <source>
        <dbReference type="Proteomes" id="UP001230188"/>
    </source>
</evidence>
<dbReference type="SUPFAM" id="SSF53474">
    <property type="entry name" value="alpha/beta-Hydrolases"/>
    <property type="match status" value="1"/>
</dbReference>
<organism evidence="8 9">
    <name type="scientific">Chrysophaeum taylorii</name>
    <dbReference type="NCBI Taxonomy" id="2483200"/>
    <lineage>
        <taxon>Eukaryota</taxon>
        <taxon>Sar</taxon>
        <taxon>Stramenopiles</taxon>
        <taxon>Ochrophyta</taxon>
        <taxon>Pelagophyceae</taxon>
        <taxon>Pelagomonadales</taxon>
        <taxon>Pelagomonadaceae</taxon>
        <taxon>Chrysophaeum</taxon>
    </lineage>
</organism>
<evidence type="ECO:0000256" key="3">
    <source>
        <dbReference type="ARBA" id="ARBA00022705"/>
    </source>
</evidence>
<dbReference type="GO" id="GO:0005524">
    <property type="term" value="F:ATP binding"/>
    <property type="evidence" value="ECO:0007669"/>
    <property type="project" value="UniProtKB-KW"/>
</dbReference>
<dbReference type="Pfam" id="PF00004">
    <property type="entry name" value="AAA"/>
    <property type="match status" value="1"/>
</dbReference>
<dbReference type="GO" id="GO:0006629">
    <property type="term" value="P:lipid metabolic process"/>
    <property type="evidence" value="ECO:0007669"/>
    <property type="project" value="InterPro"/>
</dbReference>
<dbReference type="Pfam" id="PF21960">
    <property type="entry name" value="RCF1-5-like_lid"/>
    <property type="match status" value="1"/>
</dbReference>
<keyword evidence="6" id="KW-0539">Nucleus</keyword>
<feature type="domain" description="AAA+ ATPase" evidence="7">
    <location>
        <begin position="49"/>
        <end position="200"/>
    </location>
</feature>
<dbReference type="GO" id="GO:0005663">
    <property type="term" value="C:DNA replication factor C complex"/>
    <property type="evidence" value="ECO:0007669"/>
    <property type="project" value="TreeGrafter"/>
</dbReference>
<gene>
    <name evidence="8" type="ORF">CTAYLR_007666</name>
</gene>
<dbReference type="Gene3D" id="3.40.50.1820">
    <property type="entry name" value="alpha/beta hydrolase"/>
    <property type="match status" value="1"/>
</dbReference>
<dbReference type="InterPro" id="IPR029058">
    <property type="entry name" value="AB_hydrolase_fold"/>
</dbReference>
<protein>
    <recommendedName>
        <fullName evidence="7">AAA+ ATPase domain-containing protein</fullName>
    </recommendedName>
</protein>
<dbReference type="InterPro" id="IPR003593">
    <property type="entry name" value="AAA+_ATPase"/>
</dbReference>
<dbReference type="SMART" id="SM00382">
    <property type="entry name" value="AAA"/>
    <property type="match status" value="1"/>
</dbReference>
<dbReference type="Proteomes" id="UP001230188">
    <property type="component" value="Unassembled WGS sequence"/>
</dbReference>
<dbReference type="Pfam" id="PF01764">
    <property type="entry name" value="Lipase_3"/>
    <property type="match status" value="1"/>
</dbReference>
<keyword evidence="4" id="KW-0547">Nucleotide-binding</keyword>
<dbReference type="CDD" id="cd00519">
    <property type="entry name" value="Lipase_3"/>
    <property type="match status" value="1"/>
</dbReference>
<dbReference type="InterPro" id="IPR050238">
    <property type="entry name" value="DNA_Rep/Repair_Clamp_Loader"/>
</dbReference>
<evidence type="ECO:0000259" key="7">
    <source>
        <dbReference type="SMART" id="SM00382"/>
    </source>
</evidence>
<keyword evidence="3" id="KW-0235">DNA replication</keyword>
<dbReference type="GO" id="GO:0003689">
    <property type="term" value="F:DNA clamp loader activity"/>
    <property type="evidence" value="ECO:0007669"/>
    <property type="project" value="TreeGrafter"/>
</dbReference>
<dbReference type="PANTHER" id="PTHR11669">
    <property type="entry name" value="REPLICATION FACTOR C / DNA POLYMERASE III GAMMA-TAU SUBUNIT"/>
    <property type="match status" value="1"/>
</dbReference>
<evidence type="ECO:0000313" key="8">
    <source>
        <dbReference type="EMBL" id="KAJ8599030.1"/>
    </source>
</evidence>
<dbReference type="InterPro" id="IPR047854">
    <property type="entry name" value="RFC_lid"/>
</dbReference>
<evidence type="ECO:0000256" key="2">
    <source>
        <dbReference type="ARBA" id="ARBA00005378"/>
    </source>
</evidence>
<dbReference type="InterPro" id="IPR027417">
    <property type="entry name" value="P-loop_NTPase"/>
</dbReference>
<dbReference type="AlphaFoldDB" id="A0AAD7U690"/>
<keyword evidence="5" id="KW-0067">ATP-binding</keyword>
<dbReference type="FunFam" id="3.40.50.300:FF:000129">
    <property type="entry name" value="Replication factor C subunit 5"/>
    <property type="match status" value="1"/>
</dbReference>
<dbReference type="InterPro" id="IPR013748">
    <property type="entry name" value="Rep_factorC_C"/>
</dbReference>
<dbReference type="GO" id="GO:0005634">
    <property type="term" value="C:nucleus"/>
    <property type="evidence" value="ECO:0007669"/>
    <property type="project" value="UniProtKB-SubCell"/>
</dbReference>
<dbReference type="GO" id="GO:0016887">
    <property type="term" value="F:ATP hydrolysis activity"/>
    <property type="evidence" value="ECO:0007669"/>
    <property type="project" value="InterPro"/>
</dbReference>
<dbReference type="Gene3D" id="1.20.272.10">
    <property type="match status" value="1"/>
</dbReference>
<name>A0AAD7U690_9STRA</name>
<proteinExistence type="inferred from homology"/>
<sequence length="821" mass="90859">MEVDHVAPALDHKSKAQMWVEKYRPKNVKDVAAQGEVVRSLLGAIEQGALPHLLFYGPPGTGKTSTILAVTRMLYHPDVWRDRVLEMNASDERGIKVVRDKVKAFAQRSVGTATHAGYPSPPFKIIILDEADTMTKDAQGALRRTMETYSSVTRFCLVCNYVSRIIEPLASRCAKFRFSPLDTTAMRERLDFIAREENVSYSDDVFHTILEYSDGDMRRAVTLLQSCVNFYGASGSVTPDALLEVSGQIPPPLISHLWDAIGAHDFNLAAVAVENLMLEGYPALAIITKLHDDVIHNDKFSDPQKARIVERIAEADKCLADGADDGLQLHDVVATIMREIGVMMAVREELDAAAANRQQTGDAHAWFVADAEGVIEAAYDMCAACALVVLISYMPYASPPSAQREDQVPAHIRSVAKKLFWDKVSPDGLGLDSDELQSLCLGKDGQELMSFIYQNGHKIKGSTDAWIQRQLLAEYAPRAGLEIAEFQPQEVDEDGVFAIFCNHNYKRVTVAFRGSQCFLDWEQNAEYRMVPLKVNGEYQGWCHHGFHDVVFAKPKSARYGTVSLYNAVADQLRKEFSKKLLKDDADERRRVNDYSLWVTGHSKGAAIATLFGFVAAQDATLAEVFPGPVTVFSFASPRVGDYEFRQKHQDLEAAGKLRHLRFMNDDDIVPCIPFASFNLGRAYTHVGARVVLGKGENGERVLDAGIEYIDVDHSTNTAASDIFFSSAANHFTWVYLARLDAAKYELQHPLAKPLRVTVSDAYTTFFPDGHLAAGTIKFEKKGPGDKPDVDGGDGSAGVGLCAGCFVYESHHYFTVSHNHTV</sequence>
<reference evidence="8" key="1">
    <citation type="submission" date="2023-01" db="EMBL/GenBank/DDBJ databases">
        <title>Metagenome sequencing of chrysophaentin producing Chrysophaeum taylorii.</title>
        <authorList>
            <person name="Davison J."/>
            <person name="Bewley C."/>
        </authorList>
    </citation>
    <scope>NUCLEOTIDE SEQUENCE</scope>
    <source>
        <strain evidence="8">NIES-1699</strain>
    </source>
</reference>
<evidence type="ECO:0000256" key="4">
    <source>
        <dbReference type="ARBA" id="ARBA00022741"/>
    </source>
</evidence>
<dbReference type="InterPro" id="IPR002921">
    <property type="entry name" value="Fungal_lipase-type"/>
</dbReference>
<accession>A0AAD7U690</accession>
<dbReference type="GO" id="GO:0006281">
    <property type="term" value="P:DNA repair"/>
    <property type="evidence" value="ECO:0007669"/>
    <property type="project" value="TreeGrafter"/>
</dbReference>
<dbReference type="FunFam" id="1.20.272.10:FF:000011">
    <property type="entry name" value="Replication factor C subunit 2"/>
    <property type="match status" value="1"/>
</dbReference>
<dbReference type="Pfam" id="PF08542">
    <property type="entry name" value="Rep_fac_C"/>
    <property type="match status" value="1"/>
</dbReference>
<comment type="similarity">
    <text evidence="2">Belongs to the activator 1 small subunits family.</text>
</comment>
<evidence type="ECO:0000256" key="6">
    <source>
        <dbReference type="ARBA" id="ARBA00023242"/>
    </source>
</evidence>
<dbReference type="Gene3D" id="3.40.50.300">
    <property type="entry name" value="P-loop containing nucleotide triphosphate hydrolases"/>
    <property type="match status" value="1"/>
</dbReference>
<dbReference type="InterPro" id="IPR008921">
    <property type="entry name" value="DNA_pol3_clamp-load_cplx_C"/>
</dbReference>
<evidence type="ECO:0000256" key="1">
    <source>
        <dbReference type="ARBA" id="ARBA00004123"/>
    </source>
</evidence>
<dbReference type="EMBL" id="JAQMWT010000594">
    <property type="protein sequence ID" value="KAJ8599030.1"/>
    <property type="molecule type" value="Genomic_DNA"/>
</dbReference>
<dbReference type="CDD" id="cd18140">
    <property type="entry name" value="HLD_clamp_RFC"/>
    <property type="match status" value="1"/>
</dbReference>
<dbReference type="InterPro" id="IPR003959">
    <property type="entry name" value="ATPase_AAA_core"/>
</dbReference>
<dbReference type="PANTHER" id="PTHR11669:SF20">
    <property type="entry name" value="REPLICATION FACTOR C SUBUNIT 4"/>
    <property type="match status" value="1"/>
</dbReference>
<dbReference type="GO" id="GO:0006261">
    <property type="term" value="P:DNA-templated DNA replication"/>
    <property type="evidence" value="ECO:0007669"/>
    <property type="project" value="TreeGrafter"/>
</dbReference>
<dbReference type="GO" id="GO:0003677">
    <property type="term" value="F:DNA binding"/>
    <property type="evidence" value="ECO:0007669"/>
    <property type="project" value="InterPro"/>
</dbReference>
<comment type="caution">
    <text evidence="8">The sequence shown here is derived from an EMBL/GenBank/DDBJ whole genome shotgun (WGS) entry which is preliminary data.</text>
</comment>
<keyword evidence="9" id="KW-1185">Reference proteome</keyword>
<evidence type="ECO:0000256" key="5">
    <source>
        <dbReference type="ARBA" id="ARBA00022840"/>
    </source>
</evidence>
<dbReference type="CDD" id="cd00009">
    <property type="entry name" value="AAA"/>
    <property type="match status" value="1"/>
</dbReference>